<sequence length="66" mass="7227">MQAARVKAAPPPTVACPEAWLRCPAISQRERRLASLATLNNYTEQCVCRNLPATATATHGFPFMNI</sequence>
<organism evidence="1 2">
    <name type="scientific">Portunus trituberculatus</name>
    <name type="common">Swimming crab</name>
    <name type="synonym">Neptunus trituberculatus</name>
    <dbReference type="NCBI Taxonomy" id="210409"/>
    <lineage>
        <taxon>Eukaryota</taxon>
        <taxon>Metazoa</taxon>
        <taxon>Ecdysozoa</taxon>
        <taxon>Arthropoda</taxon>
        <taxon>Crustacea</taxon>
        <taxon>Multicrustacea</taxon>
        <taxon>Malacostraca</taxon>
        <taxon>Eumalacostraca</taxon>
        <taxon>Eucarida</taxon>
        <taxon>Decapoda</taxon>
        <taxon>Pleocyemata</taxon>
        <taxon>Brachyura</taxon>
        <taxon>Eubrachyura</taxon>
        <taxon>Portunoidea</taxon>
        <taxon>Portunidae</taxon>
        <taxon>Portuninae</taxon>
        <taxon>Portunus</taxon>
    </lineage>
</organism>
<evidence type="ECO:0000313" key="2">
    <source>
        <dbReference type="Proteomes" id="UP000324222"/>
    </source>
</evidence>
<keyword evidence="2" id="KW-1185">Reference proteome</keyword>
<dbReference type="EMBL" id="VSRR010027385">
    <property type="protein sequence ID" value="MPC68155.1"/>
    <property type="molecule type" value="Genomic_DNA"/>
</dbReference>
<comment type="caution">
    <text evidence="1">The sequence shown here is derived from an EMBL/GenBank/DDBJ whole genome shotgun (WGS) entry which is preliminary data.</text>
</comment>
<dbReference type="Proteomes" id="UP000324222">
    <property type="component" value="Unassembled WGS sequence"/>
</dbReference>
<protein>
    <submittedName>
        <fullName evidence="1">Uncharacterized protein</fullName>
    </submittedName>
</protein>
<reference evidence="1 2" key="1">
    <citation type="submission" date="2019-05" db="EMBL/GenBank/DDBJ databases">
        <title>Another draft genome of Portunus trituberculatus and its Hox gene families provides insights of decapod evolution.</title>
        <authorList>
            <person name="Jeong J.-H."/>
            <person name="Song I."/>
            <person name="Kim S."/>
            <person name="Choi T."/>
            <person name="Kim D."/>
            <person name="Ryu S."/>
            <person name="Kim W."/>
        </authorList>
    </citation>
    <scope>NUCLEOTIDE SEQUENCE [LARGE SCALE GENOMIC DNA]</scope>
    <source>
        <tissue evidence="1">Muscle</tissue>
    </source>
</reference>
<evidence type="ECO:0000313" key="1">
    <source>
        <dbReference type="EMBL" id="MPC68155.1"/>
    </source>
</evidence>
<proteinExistence type="predicted"/>
<accession>A0A5B7HEW4</accession>
<dbReference type="AlphaFoldDB" id="A0A5B7HEW4"/>
<gene>
    <name evidence="1" type="ORF">E2C01_062352</name>
</gene>
<name>A0A5B7HEW4_PORTR</name>